<evidence type="ECO:0000313" key="3">
    <source>
        <dbReference type="Proteomes" id="UP000636811"/>
    </source>
</evidence>
<evidence type="ECO:0000256" key="1">
    <source>
        <dbReference type="SAM" id="Phobius"/>
    </source>
</evidence>
<proteinExistence type="predicted"/>
<dbReference type="Proteomes" id="UP000636811">
    <property type="component" value="Unassembled WGS sequence"/>
</dbReference>
<accession>A0ABS0E1C3</accession>
<feature type="transmembrane region" description="Helical" evidence="1">
    <location>
        <begin position="180"/>
        <end position="213"/>
    </location>
</feature>
<comment type="caution">
    <text evidence="2">The sequence shown here is derived from an EMBL/GenBank/DDBJ whole genome shotgun (WGS) entry which is preliminary data.</text>
</comment>
<keyword evidence="1" id="KW-0472">Membrane</keyword>
<organism evidence="2 3">
    <name type="scientific">Rahnella laticis</name>
    <dbReference type="NCBI Taxonomy" id="2787622"/>
    <lineage>
        <taxon>Bacteria</taxon>
        <taxon>Pseudomonadati</taxon>
        <taxon>Pseudomonadota</taxon>
        <taxon>Gammaproteobacteria</taxon>
        <taxon>Enterobacterales</taxon>
        <taxon>Yersiniaceae</taxon>
        <taxon>Rahnella</taxon>
    </lineage>
</organism>
<keyword evidence="1" id="KW-0812">Transmembrane</keyword>
<reference evidence="2 3" key="1">
    <citation type="submission" date="2020-11" db="EMBL/GenBank/DDBJ databases">
        <title>Taxonomic investigation of Rahnella strains.</title>
        <authorList>
            <person name="Lee S.D."/>
        </authorList>
    </citation>
    <scope>NUCLEOTIDE SEQUENCE [LARGE SCALE GENOMIC DNA]</scope>
    <source>
        <strain evidence="2 3">SAP-17</strain>
    </source>
</reference>
<name>A0ABS0E1C3_9GAMM</name>
<gene>
    <name evidence="2" type="ORF">IV433_05555</name>
</gene>
<protein>
    <recommendedName>
        <fullName evidence="4">ImpA domain-containing protein</fullName>
    </recommendedName>
</protein>
<sequence>MNPVQRDMAFENGTFITESRHIMLLTMEEAQEIVDTLMGGTDKIFSYKLAPGNIKDILEGTGNISKLMTYKNSAGDLVFHFKSLGVRAIEYTFKGKSYIKITGYAGLRQILKGTRYAVNHPQMLEMGIGYRGVGGALVKGMKFCIFASVAWRALELIFKSDYHLADFLVDVSVDAVKTIVAGVVLGIAGGILTVIGAPVVVSIFLVVVVGIYLNKGLNELDDSLGLSVNLKEKLRLGIAEYQKVNEWNFKNSKLFLNTPVGFGY</sequence>
<dbReference type="EMBL" id="JADOBI010000002">
    <property type="protein sequence ID" value="MBF7978875.1"/>
    <property type="molecule type" value="Genomic_DNA"/>
</dbReference>
<evidence type="ECO:0000313" key="2">
    <source>
        <dbReference type="EMBL" id="MBF7978875.1"/>
    </source>
</evidence>
<keyword evidence="3" id="KW-1185">Reference proteome</keyword>
<evidence type="ECO:0008006" key="4">
    <source>
        <dbReference type="Google" id="ProtNLM"/>
    </source>
</evidence>
<keyword evidence="1" id="KW-1133">Transmembrane helix</keyword>